<dbReference type="Gene3D" id="3.30.420.480">
    <property type="entry name" value="Domain of unknown function (DUF4445)"/>
    <property type="match status" value="1"/>
</dbReference>
<dbReference type="InterPro" id="IPR001041">
    <property type="entry name" value="2Fe-2S_ferredoxin-type"/>
</dbReference>
<sequence>SKTVARVYFVREKISMEVPLGVTVLEAEIRAGLEPDAPCGGQGSCGKCLVKVNGNPVLACQTKVVGDCQVEIPGKKKRGKILSEGFSRNVNFQPDLRVKRIRLEKPEIGEKRSEWERLLAAVYGDGEIHNDHEEIGCKNSAVPYIKVGAADVQLSGILYEKRMLAPVWEVIYTENEILDFRQSSNTEADLCQNQSGNDAGYSEACCNIFTAAIDLGTTTIVGYLLDGRNGQTLATESRMNPQMQYGGDVIQRADYVLEHGTEALSECVRKTINEILETLIEKSQKAGDIYQISLVGNTCMHHLFLGISPASLVHAPYTPAISQPLTLRASDYGIHIHKKGQLILLPNIAGYIGADTSGCLLALRQDLKEETTLLLDVGTNTEMILGNKHGLAACSAASGPAFEGAKIQCGMRGLPGAIDHVKYENGKWQYTTIENEKPTGLCGSGLIDLIAELLRTGLLDENGILHSGQVKADTFVLVPSGESQREIYLTQKDIGEVQLAKAAIAAGIRLLMKKQNVEETQVQTVYLAGGFGNYMNARNAARIGLIPENFAEKVSCVGNAAGEGAKIALLNKKERHEAEKAVQKIEFLELAACPEFQDCFVDELGFGK</sequence>
<dbReference type="InterPro" id="IPR012675">
    <property type="entry name" value="Beta-grasp_dom_sf"/>
</dbReference>
<keyword evidence="3" id="KW-1185">Reference proteome</keyword>
<dbReference type="InterPro" id="IPR052911">
    <property type="entry name" value="Corrinoid_activation_enz"/>
</dbReference>
<dbReference type="EMBL" id="JBBNFW010000188">
    <property type="protein sequence ID" value="MEQ2414308.1"/>
    <property type="molecule type" value="Genomic_DNA"/>
</dbReference>
<dbReference type="PANTHER" id="PTHR42895">
    <property type="entry name" value="IRON-SULFUR CLUSTER-BINDING PROTEIN-RELATED"/>
    <property type="match status" value="1"/>
</dbReference>
<name>A0ABV1CPW0_9FIRM</name>
<dbReference type="SUPFAM" id="SSF53067">
    <property type="entry name" value="Actin-like ATPase domain"/>
    <property type="match status" value="1"/>
</dbReference>
<feature type="non-terminal residue" evidence="2">
    <location>
        <position position="1"/>
    </location>
</feature>
<dbReference type="InterPro" id="IPR041414">
    <property type="entry name" value="Raco-like_middle"/>
</dbReference>
<organism evidence="2 3">
    <name type="scientific">Blautia acetigignens</name>
    <dbReference type="NCBI Taxonomy" id="2981783"/>
    <lineage>
        <taxon>Bacteria</taxon>
        <taxon>Bacillati</taxon>
        <taxon>Bacillota</taxon>
        <taxon>Clostridia</taxon>
        <taxon>Lachnospirales</taxon>
        <taxon>Lachnospiraceae</taxon>
        <taxon>Blautia</taxon>
    </lineage>
</organism>
<dbReference type="InterPro" id="IPR042259">
    <property type="entry name" value="Raco-like_middle_sf"/>
</dbReference>
<evidence type="ECO:0000313" key="2">
    <source>
        <dbReference type="EMBL" id="MEQ2414308.1"/>
    </source>
</evidence>
<dbReference type="PANTHER" id="PTHR42895:SF1">
    <property type="entry name" value="IRON-SULFUR CLUSTER PROTEIN"/>
    <property type="match status" value="1"/>
</dbReference>
<protein>
    <submittedName>
        <fullName evidence="2">ASKHA domain-containing protein</fullName>
    </submittedName>
</protein>
<feature type="domain" description="2Fe-2S ferredoxin-type" evidence="1">
    <location>
        <begin position="5"/>
        <end position="76"/>
    </location>
</feature>
<accession>A0ABV1CPW0</accession>
<dbReference type="InterPro" id="IPR027980">
    <property type="entry name" value="RACo_C"/>
</dbReference>
<dbReference type="InterPro" id="IPR043129">
    <property type="entry name" value="ATPase_NBD"/>
</dbReference>
<comment type="caution">
    <text evidence="2">The sequence shown here is derived from an EMBL/GenBank/DDBJ whole genome shotgun (WGS) entry which is preliminary data.</text>
</comment>
<evidence type="ECO:0000313" key="3">
    <source>
        <dbReference type="Proteomes" id="UP001470752"/>
    </source>
</evidence>
<gene>
    <name evidence="2" type="ORF">AAAX94_14940</name>
</gene>
<dbReference type="RefSeq" id="WP_349084436.1">
    <property type="nucleotide sequence ID" value="NZ_JBBNFW010000188.1"/>
</dbReference>
<dbReference type="PROSITE" id="PS51085">
    <property type="entry name" value="2FE2S_FER_2"/>
    <property type="match status" value="1"/>
</dbReference>
<dbReference type="Gene3D" id="3.10.20.30">
    <property type="match status" value="1"/>
</dbReference>
<dbReference type="InterPro" id="IPR036010">
    <property type="entry name" value="2Fe-2S_ferredoxin-like_sf"/>
</dbReference>
<reference evidence="2 3" key="1">
    <citation type="submission" date="2024-04" db="EMBL/GenBank/DDBJ databases">
        <title>Human intestinal bacterial collection.</title>
        <authorList>
            <person name="Pauvert C."/>
            <person name="Hitch T.C.A."/>
            <person name="Clavel T."/>
        </authorList>
    </citation>
    <scope>NUCLEOTIDE SEQUENCE [LARGE SCALE GENOMIC DNA]</scope>
    <source>
        <strain evidence="2 3">CLA-AA-H161</strain>
    </source>
</reference>
<proteinExistence type="predicted"/>
<evidence type="ECO:0000259" key="1">
    <source>
        <dbReference type="PROSITE" id="PS51085"/>
    </source>
</evidence>
<dbReference type="Pfam" id="PF14574">
    <property type="entry name" value="RACo_C_ter"/>
    <property type="match status" value="1"/>
</dbReference>
<dbReference type="Pfam" id="PF17651">
    <property type="entry name" value="Raco_middle"/>
    <property type="match status" value="1"/>
</dbReference>
<dbReference type="SUPFAM" id="SSF54292">
    <property type="entry name" value="2Fe-2S ferredoxin-like"/>
    <property type="match status" value="1"/>
</dbReference>
<dbReference type="Pfam" id="PF00111">
    <property type="entry name" value="Fer2"/>
    <property type="match status" value="1"/>
</dbReference>
<dbReference type="Proteomes" id="UP001470752">
    <property type="component" value="Unassembled WGS sequence"/>
</dbReference>
<dbReference type="CDD" id="cd00207">
    <property type="entry name" value="fer2"/>
    <property type="match status" value="1"/>
</dbReference>